<evidence type="ECO:0000256" key="1">
    <source>
        <dbReference type="HAMAP-Rule" id="MF_00678"/>
    </source>
</evidence>
<proteinExistence type="inferred from homology"/>
<accession>A0ABV2R2G2</accession>
<dbReference type="Pfam" id="PF06793">
    <property type="entry name" value="UPF0262"/>
    <property type="match status" value="1"/>
</dbReference>
<dbReference type="HAMAP" id="MF_00678">
    <property type="entry name" value="UPF0262"/>
    <property type="match status" value="1"/>
</dbReference>
<dbReference type="PIRSF" id="PIRSF032146">
    <property type="entry name" value="UCP032146"/>
    <property type="match status" value="1"/>
</dbReference>
<organism evidence="2 3">
    <name type="scientific">Kaistia defluvii</name>
    <dbReference type="NCBI Taxonomy" id="410841"/>
    <lineage>
        <taxon>Bacteria</taxon>
        <taxon>Pseudomonadati</taxon>
        <taxon>Pseudomonadota</taxon>
        <taxon>Alphaproteobacteria</taxon>
        <taxon>Hyphomicrobiales</taxon>
        <taxon>Kaistiaceae</taxon>
        <taxon>Kaistia</taxon>
    </lineage>
</organism>
<reference evidence="2 3" key="1">
    <citation type="submission" date="2024-06" db="EMBL/GenBank/DDBJ databases">
        <title>Sorghum-associated microbial communities from plants grown in Nebraska, USA.</title>
        <authorList>
            <person name="Schachtman D."/>
        </authorList>
    </citation>
    <scope>NUCLEOTIDE SEQUENCE [LARGE SCALE GENOMIC DNA]</scope>
    <source>
        <strain evidence="2 3">3207</strain>
    </source>
</reference>
<comment type="caution">
    <text evidence="2">The sequence shown here is derived from an EMBL/GenBank/DDBJ whole genome shotgun (WGS) entry which is preliminary data.</text>
</comment>
<evidence type="ECO:0000313" key="3">
    <source>
        <dbReference type="Proteomes" id="UP001549321"/>
    </source>
</evidence>
<protein>
    <recommendedName>
        <fullName evidence="1">UPF0262 protein ABIE08_002879</fullName>
    </recommendedName>
</protein>
<dbReference type="EMBL" id="JBEPSM010000002">
    <property type="protein sequence ID" value="MET4634933.1"/>
    <property type="molecule type" value="Genomic_DNA"/>
</dbReference>
<dbReference type="InterPro" id="IPR008321">
    <property type="entry name" value="UCP032146"/>
</dbReference>
<evidence type="ECO:0000313" key="2">
    <source>
        <dbReference type="EMBL" id="MET4634933.1"/>
    </source>
</evidence>
<dbReference type="NCBIfam" id="NF002769">
    <property type="entry name" value="PRK02853.1"/>
    <property type="match status" value="1"/>
</dbReference>
<keyword evidence="3" id="KW-1185">Reference proteome</keyword>
<name>A0ABV2R2G2_9HYPH</name>
<sequence length="169" mass="18908">MKAEPDMASASESEIAGKLVAVALDGATLGRASADVDHERQIAIYDLVEDNRFTLPDYPAGAYRLHLAIRENRLVFDVRDEQDAPLILHALSLTPLRKIVRDYFLICDSYYAAIRTATPSQIETIDMGRRGVHDDGSHLLMQRLAGKILVDFETARRLFTLVCALHWKG</sequence>
<dbReference type="Proteomes" id="UP001549321">
    <property type="component" value="Unassembled WGS sequence"/>
</dbReference>
<comment type="similarity">
    <text evidence="1">Belongs to the UPF0262 family.</text>
</comment>
<gene>
    <name evidence="2" type="ORF">ABIE08_002879</name>
</gene>